<dbReference type="EMBL" id="CP036278">
    <property type="protein sequence ID" value="QDU55623.1"/>
    <property type="molecule type" value="Genomic_DNA"/>
</dbReference>
<protein>
    <recommendedName>
        <fullName evidence="5">IgA FC receptor</fullName>
    </recommendedName>
</protein>
<proteinExistence type="predicted"/>
<evidence type="ECO:0000313" key="3">
    <source>
        <dbReference type="EMBL" id="QDU55623.1"/>
    </source>
</evidence>
<gene>
    <name evidence="3" type="ORF">Pan181_18160</name>
</gene>
<reference evidence="3 4" key="1">
    <citation type="submission" date="2019-02" db="EMBL/GenBank/DDBJ databases">
        <title>Deep-cultivation of Planctomycetes and their phenomic and genomic characterization uncovers novel biology.</title>
        <authorList>
            <person name="Wiegand S."/>
            <person name="Jogler M."/>
            <person name="Boedeker C."/>
            <person name="Pinto D."/>
            <person name="Vollmers J."/>
            <person name="Rivas-Marin E."/>
            <person name="Kohn T."/>
            <person name="Peeters S.H."/>
            <person name="Heuer A."/>
            <person name="Rast P."/>
            <person name="Oberbeckmann S."/>
            <person name="Bunk B."/>
            <person name="Jeske O."/>
            <person name="Meyerdierks A."/>
            <person name="Storesund J.E."/>
            <person name="Kallscheuer N."/>
            <person name="Luecker S."/>
            <person name="Lage O.M."/>
            <person name="Pohl T."/>
            <person name="Merkel B.J."/>
            <person name="Hornburger P."/>
            <person name="Mueller R.-W."/>
            <person name="Bruemmer F."/>
            <person name="Labrenz M."/>
            <person name="Spormann A.M."/>
            <person name="Op den Camp H."/>
            <person name="Overmann J."/>
            <person name="Amann R."/>
            <person name="Jetten M.S.M."/>
            <person name="Mascher T."/>
            <person name="Medema M.H."/>
            <person name="Devos D.P."/>
            <person name="Kaster A.-K."/>
            <person name="Ovreas L."/>
            <person name="Rohde M."/>
            <person name="Galperin M.Y."/>
            <person name="Jogler C."/>
        </authorList>
    </citation>
    <scope>NUCLEOTIDE SEQUENCE [LARGE SCALE GENOMIC DNA]</scope>
    <source>
        <strain evidence="3 4">Pan181</strain>
    </source>
</reference>
<keyword evidence="2" id="KW-0732">Signal</keyword>
<organism evidence="3 4">
    <name type="scientific">Aeoliella mucimassa</name>
    <dbReference type="NCBI Taxonomy" id="2527972"/>
    <lineage>
        <taxon>Bacteria</taxon>
        <taxon>Pseudomonadati</taxon>
        <taxon>Planctomycetota</taxon>
        <taxon>Planctomycetia</taxon>
        <taxon>Pirellulales</taxon>
        <taxon>Lacipirellulaceae</taxon>
        <taxon>Aeoliella</taxon>
    </lineage>
</organism>
<dbReference type="RefSeq" id="WP_145246463.1">
    <property type="nucleotide sequence ID" value="NZ_CP036278.1"/>
</dbReference>
<evidence type="ECO:0000256" key="1">
    <source>
        <dbReference type="SAM" id="MobiDB-lite"/>
    </source>
</evidence>
<evidence type="ECO:0000256" key="2">
    <source>
        <dbReference type="SAM" id="SignalP"/>
    </source>
</evidence>
<dbReference type="OrthoDB" id="292791at2"/>
<name>A0A518ALL6_9BACT</name>
<sequence length="165" mass="16990" precursor="true">MLRITTAAVVLLAAGAYCGSAHAAGYWNVPSTPYQFVGTGFGPGHHAPMMIGPRWKNSVASPGVRRLPSTPSNPPIVWGMSCLGCQQEGPVQAWPGEPIPPMAPPIATMGAPIAAPMAAPTVAPEPQLFEPPSPSHDRTQGQLPVPPTNPPAGQKSAPPSGPANW</sequence>
<feature type="compositionally biased region" description="Low complexity" evidence="1">
    <location>
        <begin position="117"/>
        <end position="126"/>
    </location>
</feature>
<dbReference type="KEGG" id="amuc:Pan181_18160"/>
<evidence type="ECO:0008006" key="5">
    <source>
        <dbReference type="Google" id="ProtNLM"/>
    </source>
</evidence>
<feature type="region of interest" description="Disordered" evidence="1">
    <location>
        <begin position="117"/>
        <end position="165"/>
    </location>
</feature>
<evidence type="ECO:0000313" key="4">
    <source>
        <dbReference type="Proteomes" id="UP000315750"/>
    </source>
</evidence>
<feature type="chain" id="PRO_5022213428" description="IgA FC receptor" evidence="2">
    <location>
        <begin position="24"/>
        <end position="165"/>
    </location>
</feature>
<dbReference type="Proteomes" id="UP000315750">
    <property type="component" value="Chromosome"/>
</dbReference>
<feature type="signal peptide" evidence="2">
    <location>
        <begin position="1"/>
        <end position="23"/>
    </location>
</feature>
<accession>A0A518ALL6</accession>
<dbReference type="AlphaFoldDB" id="A0A518ALL6"/>
<keyword evidence="4" id="KW-1185">Reference proteome</keyword>